<evidence type="ECO:0000256" key="3">
    <source>
        <dbReference type="ARBA" id="ARBA00022475"/>
    </source>
</evidence>
<dbReference type="EMBL" id="MOMC01000047">
    <property type="protein sequence ID" value="ONH27132.1"/>
    <property type="molecule type" value="Genomic_DNA"/>
</dbReference>
<feature type="transmembrane region" description="Helical" evidence="9">
    <location>
        <begin position="6"/>
        <end position="27"/>
    </location>
</feature>
<sequence>MSGFVTAVASALTQGSVIALIALGFLLIYRATGVVNFAQGDLVTLGAYLSYWAYHDLELTLLSSWLIAVVAMFAIGIVLERFAYAPIRQRSEHTVVIATLGAALVIRATLAIWQDTSPKFAPDPFHGDVWRLAGARVPYQNLLVIGTTVVVVAAVLLLVGHSPFGRSVRALAADRAAASLVGVRVTRTSMLAFGLSAALAGLAGVLVAPTQALTVDLGFGPMLFAFAAAVLVGLGRIGAVLLGAVAIGFAQYVVGRYVAPGYREAYPFVLMLAVLAIRPRGLFGEQVGRRV</sequence>
<dbReference type="AlphaFoldDB" id="A0A1V2I8Q9"/>
<dbReference type="PANTHER" id="PTHR11795">
    <property type="entry name" value="BRANCHED-CHAIN AMINO ACID TRANSPORT SYSTEM PERMEASE PROTEIN LIVH"/>
    <property type="match status" value="1"/>
</dbReference>
<keyword evidence="4 9" id="KW-0812">Transmembrane</keyword>
<proteinExistence type="inferred from homology"/>
<comment type="subcellular location">
    <subcellularLocation>
        <location evidence="1">Cell membrane</location>
        <topology evidence="1">Multi-pass membrane protein</topology>
    </subcellularLocation>
</comment>
<keyword evidence="11" id="KW-1185">Reference proteome</keyword>
<feature type="transmembrane region" description="Helical" evidence="9">
    <location>
        <begin position="239"/>
        <end position="259"/>
    </location>
</feature>
<organism evidence="10 11">
    <name type="scientific">Pseudofrankia asymbiotica</name>
    <dbReference type="NCBI Taxonomy" id="1834516"/>
    <lineage>
        <taxon>Bacteria</taxon>
        <taxon>Bacillati</taxon>
        <taxon>Actinomycetota</taxon>
        <taxon>Actinomycetes</taxon>
        <taxon>Frankiales</taxon>
        <taxon>Frankiaceae</taxon>
        <taxon>Pseudofrankia</taxon>
    </lineage>
</organism>
<feature type="transmembrane region" description="Helical" evidence="9">
    <location>
        <begin position="60"/>
        <end position="83"/>
    </location>
</feature>
<name>A0A1V2I8Q9_9ACTN</name>
<keyword evidence="5" id="KW-0029">Amino-acid transport</keyword>
<evidence type="ECO:0000256" key="6">
    <source>
        <dbReference type="ARBA" id="ARBA00022989"/>
    </source>
</evidence>
<dbReference type="CDD" id="cd06582">
    <property type="entry name" value="TM_PBP1_LivH_like"/>
    <property type="match status" value="1"/>
</dbReference>
<keyword evidence="7 9" id="KW-0472">Membrane</keyword>
<evidence type="ECO:0000256" key="2">
    <source>
        <dbReference type="ARBA" id="ARBA00022448"/>
    </source>
</evidence>
<dbReference type="STRING" id="1834516.BL253_22810"/>
<evidence type="ECO:0000313" key="10">
    <source>
        <dbReference type="EMBL" id="ONH27132.1"/>
    </source>
</evidence>
<evidence type="ECO:0000256" key="1">
    <source>
        <dbReference type="ARBA" id="ARBA00004651"/>
    </source>
</evidence>
<dbReference type="Pfam" id="PF02653">
    <property type="entry name" value="BPD_transp_2"/>
    <property type="match status" value="1"/>
</dbReference>
<dbReference type="GO" id="GO:0006865">
    <property type="term" value="P:amino acid transport"/>
    <property type="evidence" value="ECO:0007669"/>
    <property type="project" value="UniProtKB-KW"/>
</dbReference>
<dbReference type="GO" id="GO:0005886">
    <property type="term" value="C:plasma membrane"/>
    <property type="evidence" value="ECO:0007669"/>
    <property type="project" value="UniProtKB-SubCell"/>
</dbReference>
<dbReference type="InterPro" id="IPR052157">
    <property type="entry name" value="BCAA_transport_permease"/>
</dbReference>
<dbReference type="GO" id="GO:0022857">
    <property type="term" value="F:transmembrane transporter activity"/>
    <property type="evidence" value="ECO:0007669"/>
    <property type="project" value="InterPro"/>
</dbReference>
<evidence type="ECO:0000256" key="9">
    <source>
        <dbReference type="SAM" id="Phobius"/>
    </source>
</evidence>
<feature type="transmembrane region" description="Helical" evidence="9">
    <location>
        <begin position="190"/>
        <end position="207"/>
    </location>
</feature>
<comment type="similarity">
    <text evidence="8">Belongs to the binding-protein-dependent transport system permease family. LivHM subfamily.</text>
</comment>
<gene>
    <name evidence="10" type="ORF">BL253_22810</name>
</gene>
<keyword evidence="2" id="KW-0813">Transport</keyword>
<dbReference type="RefSeq" id="WP_076819229.1">
    <property type="nucleotide sequence ID" value="NZ_MOMC01000047.1"/>
</dbReference>
<protein>
    <recommendedName>
        <fullName evidence="12">Branched-chain amino acid ABC transporter permease</fullName>
    </recommendedName>
</protein>
<keyword evidence="3" id="KW-1003">Cell membrane</keyword>
<keyword evidence="6 9" id="KW-1133">Transmembrane helix</keyword>
<comment type="caution">
    <text evidence="10">The sequence shown here is derived from an EMBL/GenBank/DDBJ whole genome shotgun (WGS) entry which is preliminary data.</text>
</comment>
<evidence type="ECO:0008006" key="12">
    <source>
        <dbReference type="Google" id="ProtNLM"/>
    </source>
</evidence>
<feature type="transmembrane region" description="Helical" evidence="9">
    <location>
        <begin position="95"/>
        <end position="113"/>
    </location>
</feature>
<evidence type="ECO:0000256" key="8">
    <source>
        <dbReference type="ARBA" id="ARBA00037998"/>
    </source>
</evidence>
<reference evidence="11" key="1">
    <citation type="submission" date="2016-10" db="EMBL/GenBank/DDBJ databases">
        <title>Frankia sp. NRRL B-16386 Genome sequencing.</title>
        <authorList>
            <person name="Ghodhbane-Gtari F."/>
            <person name="Swanson E."/>
            <person name="Gueddou A."/>
            <person name="Hezbri K."/>
            <person name="Ktari K."/>
            <person name="Nouioui I."/>
            <person name="Morris K."/>
            <person name="Simpson S."/>
            <person name="Abebe-Akele F."/>
            <person name="Thomas K."/>
            <person name="Gtari M."/>
            <person name="Tisa L.S."/>
        </authorList>
    </citation>
    <scope>NUCLEOTIDE SEQUENCE [LARGE SCALE GENOMIC DNA]</scope>
    <source>
        <strain evidence="11">NRRL B-16386</strain>
    </source>
</reference>
<evidence type="ECO:0000256" key="4">
    <source>
        <dbReference type="ARBA" id="ARBA00022692"/>
    </source>
</evidence>
<feature type="transmembrane region" description="Helical" evidence="9">
    <location>
        <begin position="139"/>
        <end position="159"/>
    </location>
</feature>
<dbReference type="InterPro" id="IPR001851">
    <property type="entry name" value="ABC_transp_permease"/>
</dbReference>
<dbReference type="OrthoDB" id="9807115at2"/>
<evidence type="ECO:0000256" key="7">
    <source>
        <dbReference type="ARBA" id="ARBA00023136"/>
    </source>
</evidence>
<evidence type="ECO:0000313" key="11">
    <source>
        <dbReference type="Proteomes" id="UP000188929"/>
    </source>
</evidence>
<dbReference type="PANTHER" id="PTHR11795:SF445">
    <property type="entry name" value="AMINO ACID ABC TRANSPORTER PERMEASE PROTEIN"/>
    <property type="match status" value="1"/>
</dbReference>
<accession>A0A1V2I8Q9</accession>
<dbReference type="Proteomes" id="UP000188929">
    <property type="component" value="Unassembled WGS sequence"/>
</dbReference>
<evidence type="ECO:0000256" key="5">
    <source>
        <dbReference type="ARBA" id="ARBA00022970"/>
    </source>
</evidence>